<sequence length="433" mass="48891">MVHQPKRCAKERVRLLLLGLAVVDVQDRVVAALRDAGLSDVQARLSIAPVHQVIPHSVLAEIEAFVRLFDRITTREAWQTTVTVDAAEVARVARPETCFFSAWDFHVPPDRPSEWQLVEFNDNGSGFLLAALLNRHHFELGNVAQRGSIEAPASYDSFAAKLLAMIRAEGEAFFGEPLHGPVLILDDRESMQVGRFRQELVLLQRICRAAGWISEIASPSETKWDGKCLFHDDTPIRFVVNRSTDFLWEGEEFSAVRAAYESRSVYVAPNPFTYSTRSDKRLLEWLSTQVRDSEVGILPEERKFLGAHVPETRLLREENVDELVSQRDSLFFKPCHGFASHGLLPGARVGRTRLRRLLKKGHAYVAQRSAPKSRLSTSDGVELWVDLRVWAYRGERFLLSGRASRKPDGLDLSPPGGWLATYAESLPNRDDER</sequence>
<evidence type="ECO:0008006" key="4">
    <source>
        <dbReference type="Google" id="ProtNLM"/>
    </source>
</evidence>
<organism evidence="2 3">
    <name type="scientific">Labilithrix luteola</name>
    <dbReference type="NCBI Taxonomy" id="1391654"/>
    <lineage>
        <taxon>Bacteria</taxon>
        <taxon>Pseudomonadati</taxon>
        <taxon>Myxococcota</taxon>
        <taxon>Polyangia</taxon>
        <taxon>Polyangiales</taxon>
        <taxon>Labilitrichaceae</taxon>
        <taxon>Labilithrix</taxon>
    </lineage>
</organism>
<evidence type="ECO:0000313" key="2">
    <source>
        <dbReference type="EMBL" id="AKU95798.1"/>
    </source>
</evidence>
<feature type="region of interest" description="Disordered" evidence="1">
    <location>
        <begin position="406"/>
        <end position="433"/>
    </location>
</feature>
<proteinExistence type="predicted"/>
<gene>
    <name evidence="2" type="ORF">AKJ09_02462</name>
</gene>
<dbReference type="KEGG" id="llu:AKJ09_02462"/>
<reference evidence="2 3" key="1">
    <citation type="submission" date="2015-08" db="EMBL/GenBank/DDBJ databases">
        <authorList>
            <person name="Babu N.S."/>
            <person name="Beckwith C.J."/>
            <person name="Beseler K.G."/>
            <person name="Brison A."/>
            <person name="Carone J.V."/>
            <person name="Caskin T.P."/>
            <person name="Diamond M."/>
            <person name="Durham M.E."/>
            <person name="Foxe J.M."/>
            <person name="Go M."/>
            <person name="Henderson B.A."/>
            <person name="Jones I.B."/>
            <person name="McGettigan J.A."/>
            <person name="Micheletti S.J."/>
            <person name="Nasrallah M.E."/>
            <person name="Ortiz D."/>
            <person name="Piller C.R."/>
            <person name="Privatt S.R."/>
            <person name="Schneider S.L."/>
            <person name="Sharp S."/>
            <person name="Smith T.C."/>
            <person name="Stanton J.D."/>
            <person name="Ullery H.E."/>
            <person name="Wilson R.J."/>
            <person name="Serrano M.G."/>
            <person name="Buck G."/>
            <person name="Lee V."/>
            <person name="Wang Y."/>
            <person name="Carvalho R."/>
            <person name="Voegtly L."/>
            <person name="Shi R."/>
            <person name="Duckworth R."/>
            <person name="Johnson A."/>
            <person name="Loviza R."/>
            <person name="Walstead R."/>
            <person name="Shah Z."/>
            <person name="Kiflezghi M."/>
            <person name="Wade K."/>
            <person name="Ball S.L."/>
            <person name="Bradley K.W."/>
            <person name="Asai D.J."/>
            <person name="Bowman C.A."/>
            <person name="Russell D.A."/>
            <person name="Pope W.H."/>
            <person name="Jacobs-Sera D."/>
            <person name="Hendrix R.W."/>
            <person name="Hatfull G.F."/>
        </authorList>
    </citation>
    <scope>NUCLEOTIDE SEQUENCE [LARGE SCALE GENOMIC DNA]</scope>
    <source>
        <strain evidence="2 3">DSM 27648</strain>
    </source>
</reference>
<keyword evidence="3" id="KW-1185">Reference proteome</keyword>
<dbReference type="Proteomes" id="UP000064967">
    <property type="component" value="Chromosome"/>
</dbReference>
<evidence type="ECO:0000256" key="1">
    <source>
        <dbReference type="SAM" id="MobiDB-lite"/>
    </source>
</evidence>
<evidence type="ECO:0000313" key="3">
    <source>
        <dbReference type="Proteomes" id="UP000064967"/>
    </source>
</evidence>
<name>A0A0K1PQK0_9BACT</name>
<dbReference type="EMBL" id="CP012333">
    <property type="protein sequence ID" value="AKU95798.1"/>
    <property type="molecule type" value="Genomic_DNA"/>
</dbReference>
<dbReference type="PATRIC" id="fig|1391654.3.peg.2501"/>
<accession>A0A0K1PQK0</accession>
<protein>
    <recommendedName>
        <fullName evidence="4">Glutathionylspermidine synthase pre-ATP-grasp-like domain-containing protein</fullName>
    </recommendedName>
</protein>
<dbReference type="AlphaFoldDB" id="A0A0K1PQK0"/>